<dbReference type="GO" id="GO:1990063">
    <property type="term" value="C:Bam protein complex"/>
    <property type="evidence" value="ECO:0007669"/>
    <property type="project" value="TreeGrafter"/>
</dbReference>
<keyword evidence="2 6" id="KW-0472">Membrane</keyword>
<reference evidence="10" key="1">
    <citation type="submission" date="2016-07" db="EMBL/GenBank/DDBJ databases">
        <authorList>
            <person name="Florea S."/>
            <person name="Webb J.S."/>
            <person name="Jaromczyk J."/>
            <person name="Schardl C.L."/>
        </authorList>
    </citation>
    <scope>NUCLEOTIDE SEQUENCE [LARGE SCALE GENOMIC DNA]</scope>
    <source>
        <strain evidence="10">KCTC 42131</strain>
    </source>
</reference>
<dbReference type="Pfam" id="PF13525">
    <property type="entry name" value="YfiO"/>
    <property type="match status" value="1"/>
</dbReference>
<dbReference type="SUPFAM" id="SSF48452">
    <property type="entry name" value="TPR-like"/>
    <property type="match status" value="1"/>
</dbReference>
<evidence type="ECO:0000256" key="7">
    <source>
        <dbReference type="SAM" id="MobiDB-lite"/>
    </source>
</evidence>
<keyword evidence="3 6" id="KW-0564">Palmitate</keyword>
<dbReference type="EMBL" id="MASR01000003">
    <property type="protein sequence ID" value="OFE11026.1"/>
    <property type="molecule type" value="Genomic_DNA"/>
</dbReference>
<accession>A0A1E8CF94</accession>
<evidence type="ECO:0000256" key="2">
    <source>
        <dbReference type="ARBA" id="ARBA00023136"/>
    </source>
</evidence>
<feature type="domain" description="Outer membrane lipoprotein BamD-like" evidence="8">
    <location>
        <begin position="33"/>
        <end position="236"/>
    </location>
</feature>
<keyword evidence="1 6" id="KW-0732">Signal</keyword>
<dbReference type="InterPro" id="IPR017689">
    <property type="entry name" value="BamD"/>
</dbReference>
<keyword evidence="5 6" id="KW-0449">Lipoprotein</keyword>
<dbReference type="Proteomes" id="UP000175669">
    <property type="component" value="Unassembled WGS sequence"/>
</dbReference>
<dbReference type="PROSITE" id="PS51257">
    <property type="entry name" value="PROKAR_LIPOPROTEIN"/>
    <property type="match status" value="1"/>
</dbReference>
<dbReference type="InterPro" id="IPR039565">
    <property type="entry name" value="BamD-like"/>
</dbReference>
<evidence type="ECO:0000256" key="1">
    <source>
        <dbReference type="ARBA" id="ARBA00022729"/>
    </source>
</evidence>
<organism evidence="9 10">
    <name type="scientific">Pseudohongiella acticola</name>
    <dbReference type="NCBI Taxonomy" id="1524254"/>
    <lineage>
        <taxon>Bacteria</taxon>
        <taxon>Pseudomonadati</taxon>
        <taxon>Pseudomonadota</taxon>
        <taxon>Gammaproteobacteria</taxon>
        <taxon>Pseudomonadales</taxon>
        <taxon>Pseudohongiellaceae</taxon>
        <taxon>Pseudohongiella</taxon>
    </lineage>
</organism>
<evidence type="ECO:0000256" key="4">
    <source>
        <dbReference type="ARBA" id="ARBA00023237"/>
    </source>
</evidence>
<dbReference type="InterPro" id="IPR011990">
    <property type="entry name" value="TPR-like_helical_dom_sf"/>
</dbReference>
<dbReference type="NCBIfam" id="TIGR03302">
    <property type="entry name" value="OM_YfiO"/>
    <property type="match status" value="1"/>
</dbReference>
<dbReference type="CDD" id="cd15830">
    <property type="entry name" value="BamD"/>
    <property type="match status" value="1"/>
</dbReference>
<keyword evidence="4 6" id="KW-0998">Cell outer membrane</keyword>
<feature type="region of interest" description="Disordered" evidence="7">
    <location>
        <begin position="318"/>
        <end position="337"/>
    </location>
</feature>
<dbReference type="HAMAP" id="MF_00922">
    <property type="entry name" value="OM_assembly_BamD"/>
    <property type="match status" value="1"/>
</dbReference>
<protein>
    <recommendedName>
        <fullName evidence="6">Outer membrane protein assembly factor BamD</fullName>
    </recommendedName>
</protein>
<comment type="subunit">
    <text evidence="6">Part of the Bam complex.</text>
</comment>
<feature type="compositionally biased region" description="Pro residues" evidence="7">
    <location>
        <begin position="326"/>
        <end position="337"/>
    </location>
</feature>
<dbReference type="AlphaFoldDB" id="A0A1E8CF94"/>
<name>A0A1E8CF94_9GAMM</name>
<feature type="compositionally biased region" description="Polar residues" evidence="7">
    <location>
        <begin position="282"/>
        <end position="292"/>
    </location>
</feature>
<dbReference type="PANTHER" id="PTHR37423:SF1">
    <property type="entry name" value="OUTER MEMBRANE PROTEIN ASSEMBLY FACTOR BAMD"/>
    <property type="match status" value="1"/>
</dbReference>
<dbReference type="STRING" id="1524254.PHACT_14230"/>
<feature type="region of interest" description="Disordered" evidence="7">
    <location>
        <begin position="282"/>
        <end position="303"/>
    </location>
</feature>
<dbReference type="GO" id="GO:0051205">
    <property type="term" value="P:protein insertion into membrane"/>
    <property type="evidence" value="ECO:0007669"/>
    <property type="project" value="UniProtKB-UniRule"/>
</dbReference>
<evidence type="ECO:0000256" key="3">
    <source>
        <dbReference type="ARBA" id="ARBA00023139"/>
    </source>
</evidence>
<sequence>MSVRVLLTIALLITVVSCSSLGRDRDEFASMSTEEQFYRTANQQLNASNFSGAVRTYQALESRFPFGQYAAQAQLELIYAHYRASNVEGARAAADRFIRLHPDHESIDYAYYMKGVATFSENTGFMSRFLPTDPSKRDISRARDAFNEFSLLMTLYPDSDYTADARARMVFLRNNLAAYEIHVADYYLERRAYIAALNRGRYVVENFQGSPVVADAVAIMVECYLRLGLNDLADTSLALLRDNYPDHATLDNNGEFIVRNHVTNPSLLYTVTFGLLGSNEDNTPLAPTSRPQRSIAPEAAPERGRSLLNILTLGRYGRDATTAPMPGEPPPGSPNPI</sequence>
<evidence type="ECO:0000256" key="5">
    <source>
        <dbReference type="ARBA" id="ARBA00023288"/>
    </source>
</evidence>
<evidence type="ECO:0000313" key="9">
    <source>
        <dbReference type="EMBL" id="OFE11026.1"/>
    </source>
</evidence>
<dbReference type="Gene3D" id="1.25.40.10">
    <property type="entry name" value="Tetratricopeptide repeat domain"/>
    <property type="match status" value="1"/>
</dbReference>
<evidence type="ECO:0000313" key="10">
    <source>
        <dbReference type="Proteomes" id="UP000175669"/>
    </source>
</evidence>
<evidence type="ECO:0000259" key="8">
    <source>
        <dbReference type="Pfam" id="PF13525"/>
    </source>
</evidence>
<comment type="function">
    <text evidence="6">Part of the outer membrane protein assembly complex, which is involved in assembly and insertion of beta-barrel proteins into the outer membrane.</text>
</comment>
<comment type="caution">
    <text evidence="9">The sequence shown here is derived from an EMBL/GenBank/DDBJ whole genome shotgun (WGS) entry which is preliminary data.</text>
</comment>
<evidence type="ECO:0000256" key="6">
    <source>
        <dbReference type="HAMAP-Rule" id="MF_00922"/>
    </source>
</evidence>
<proteinExistence type="inferred from homology"/>
<dbReference type="GO" id="GO:0043165">
    <property type="term" value="P:Gram-negative-bacterium-type cell outer membrane assembly"/>
    <property type="evidence" value="ECO:0007669"/>
    <property type="project" value="UniProtKB-UniRule"/>
</dbReference>
<comment type="similarity">
    <text evidence="6">Belongs to the BamD family.</text>
</comment>
<dbReference type="OrthoDB" id="9779191at2"/>
<keyword evidence="10" id="KW-1185">Reference proteome</keyword>
<dbReference type="PANTHER" id="PTHR37423">
    <property type="entry name" value="SOLUBLE LYTIC MUREIN TRANSGLYCOSYLASE-RELATED"/>
    <property type="match status" value="1"/>
</dbReference>
<gene>
    <name evidence="6" type="primary">bamD</name>
    <name evidence="9" type="ORF">PHACT_14230</name>
</gene>
<comment type="subcellular location">
    <subcellularLocation>
        <location evidence="6">Cell outer membrane</location>
        <topology evidence="6">Lipid-anchor</topology>
    </subcellularLocation>
</comment>